<evidence type="ECO:0000256" key="1">
    <source>
        <dbReference type="SAM" id="Phobius"/>
    </source>
</evidence>
<proteinExistence type="predicted"/>
<comment type="caution">
    <text evidence="2">The sequence shown here is derived from an EMBL/GenBank/DDBJ whole genome shotgun (WGS) entry which is preliminary data.</text>
</comment>
<reference evidence="2 3" key="1">
    <citation type="submission" date="2017-02" db="EMBL/GenBank/DDBJ databases">
        <title>Complete genome sequences of Mycobacterium kansasii strains isolated from rhesus macaques.</title>
        <authorList>
            <person name="Panda A."/>
            <person name="Nagaraj S."/>
            <person name="Zhao X."/>
            <person name="Tettelin H."/>
            <person name="Detolla L.J."/>
        </authorList>
    </citation>
    <scope>NUCLEOTIDE SEQUENCE [LARGE SCALE GENOMIC DNA]</scope>
    <source>
        <strain evidence="2 3">11-3469</strain>
    </source>
</reference>
<name>A0A1V3X2I0_MYCKA</name>
<keyword evidence="1" id="KW-1133">Transmembrane helix</keyword>
<gene>
    <name evidence="2" type="ORF">BZL29_4841</name>
</gene>
<evidence type="ECO:0000313" key="2">
    <source>
        <dbReference type="EMBL" id="OOK73046.1"/>
    </source>
</evidence>
<keyword evidence="1" id="KW-0472">Membrane</keyword>
<protein>
    <submittedName>
        <fullName evidence="2">Putative membrane protein</fullName>
    </submittedName>
</protein>
<dbReference type="EMBL" id="MVBN01000005">
    <property type="protein sequence ID" value="OOK73046.1"/>
    <property type="molecule type" value="Genomic_DNA"/>
</dbReference>
<dbReference type="AlphaFoldDB" id="A0A1V3X2I0"/>
<organism evidence="2 3">
    <name type="scientific">Mycobacterium kansasii</name>
    <dbReference type="NCBI Taxonomy" id="1768"/>
    <lineage>
        <taxon>Bacteria</taxon>
        <taxon>Bacillati</taxon>
        <taxon>Actinomycetota</taxon>
        <taxon>Actinomycetes</taxon>
        <taxon>Mycobacteriales</taxon>
        <taxon>Mycobacteriaceae</taxon>
        <taxon>Mycobacterium</taxon>
    </lineage>
</organism>
<feature type="transmembrane region" description="Helical" evidence="1">
    <location>
        <begin position="29"/>
        <end position="50"/>
    </location>
</feature>
<sequence>MTITVGVAALTVALAGSAATAAFRRVLPYVGRIVGVIVLLTGLYVTYYGYYELRLYFANAEADDPVIGPLTPCRTG</sequence>
<keyword evidence="1" id="KW-0812">Transmembrane</keyword>
<accession>A0A1V3X2I0</accession>
<dbReference type="Proteomes" id="UP000188532">
    <property type="component" value="Unassembled WGS sequence"/>
</dbReference>
<evidence type="ECO:0000313" key="3">
    <source>
        <dbReference type="Proteomes" id="UP000188532"/>
    </source>
</evidence>